<evidence type="ECO:0000313" key="2">
    <source>
        <dbReference type="EMBL" id="CAH0478665.1"/>
    </source>
</evidence>
<dbReference type="GO" id="GO:0005092">
    <property type="term" value="F:GDP-dissociation inhibitor activity"/>
    <property type="evidence" value="ECO:0007669"/>
    <property type="project" value="InterPro"/>
</dbReference>
<dbReference type="GO" id="GO:0005829">
    <property type="term" value="C:cytosol"/>
    <property type="evidence" value="ECO:0007669"/>
    <property type="project" value="TreeGrafter"/>
</dbReference>
<dbReference type="Proteomes" id="UP001160483">
    <property type="component" value="Unassembled WGS sequence"/>
</dbReference>
<protein>
    <submittedName>
        <fullName evidence="2">Uncharacterized protein</fullName>
    </submittedName>
</protein>
<evidence type="ECO:0000313" key="3">
    <source>
        <dbReference type="Proteomes" id="UP001160483"/>
    </source>
</evidence>
<reference evidence="2" key="1">
    <citation type="submission" date="2021-11" db="EMBL/GenBank/DDBJ databases">
        <authorList>
            <person name="Islam A."/>
            <person name="Islam S."/>
            <person name="Flora M.S."/>
            <person name="Rahman M."/>
            <person name="Ziaur R.M."/>
            <person name="Epstein J.H."/>
            <person name="Hassan M."/>
            <person name="Klassen M."/>
            <person name="Woodard K."/>
            <person name="Webb A."/>
            <person name="Webby R.J."/>
            <person name="El Zowalaty M.E."/>
        </authorList>
    </citation>
    <scope>NUCLEOTIDE SEQUENCE</scope>
    <source>
        <strain evidence="2">Pbs3</strain>
    </source>
</reference>
<dbReference type="InterPro" id="IPR036188">
    <property type="entry name" value="FAD/NAD-bd_sf"/>
</dbReference>
<name>A0AAU9L1M4_9STRA</name>
<dbReference type="GO" id="GO:0007264">
    <property type="term" value="P:small GTPase-mediated signal transduction"/>
    <property type="evidence" value="ECO:0007669"/>
    <property type="project" value="InterPro"/>
</dbReference>
<dbReference type="GO" id="GO:0005634">
    <property type="term" value="C:nucleus"/>
    <property type="evidence" value="ECO:0007669"/>
    <property type="project" value="TreeGrafter"/>
</dbReference>
<dbReference type="PANTHER" id="PTHR11787">
    <property type="entry name" value="RAB GDP-DISSOCIATION INHIBITOR"/>
    <property type="match status" value="1"/>
</dbReference>
<sequence length="239" mass="27140">MESSFTCHLLDERFANETTKEKLLRQSSCFNIDVNLRLMLLSEQLVETLITSGVGRYLEFAAIERTYVHFQPSVSGTQQLEKDLKLDTVWEVPCFKKDSVADYREMHVLHEDVKTKNKRMLALGRALKRPQNKINQVDGDTMIAVYVERPFQELLENTSSFPLNYNGGRILRRACDFPATKNQTSARDGLAAVYRSVPSIGTAFLAPLYSISELVQNFCRLYAVYGGTYVLCAPLMDSC</sequence>
<dbReference type="InterPro" id="IPR018203">
    <property type="entry name" value="GDP_dissociation_inhibitor"/>
</dbReference>
<dbReference type="PRINTS" id="PR00891">
    <property type="entry name" value="RABGDIREP"/>
</dbReference>
<organism evidence="2 3">
    <name type="scientific">Peronospora belbahrii</name>
    <dbReference type="NCBI Taxonomy" id="622444"/>
    <lineage>
        <taxon>Eukaryota</taxon>
        <taxon>Sar</taxon>
        <taxon>Stramenopiles</taxon>
        <taxon>Oomycota</taxon>
        <taxon>Peronosporomycetes</taxon>
        <taxon>Peronosporales</taxon>
        <taxon>Peronosporaceae</taxon>
        <taxon>Peronospora</taxon>
    </lineage>
</organism>
<dbReference type="AlphaFoldDB" id="A0AAU9L1M4"/>
<dbReference type="Gene3D" id="3.30.519.10">
    <property type="entry name" value="Guanine Nucleotide Dissociation Inhibitor, domain 2"/>
    <property type="match status" value="1"/>
</dbReference>
<comment type="caution">
    <text evidence="2">The sequence shown here is derived from an EMBL/GenBank/DDBJ whole genome shotgun (WGS) entry which is preliminary data.</text>
</comment>
<comment type="similarity">
    <text evidence="1">Belongs to the Rab GDI family.</text>
</comment>
<dbReference type="PANTHER" id="PTHR11787:SF4">
    <property type="entry name" value="CHM, RAB ESCORT PROTEIN 1"/>
    <property type="match status" value="1"/>
</dbReference>
<gene>
    <name evidence="2" type="ORF">PBS003_LOCUS5355</name>
</gene>
<accession>A0AAU9L1M4</accession>
<dbReference type="GO" id="GO:0016192">
    <property type="term" value="P:vesicle-mediated transport"/>
    <property type="evidence" value="ECO:0007669"/>
    <property type="project" value="TreeGrafter"/>
</dbReference>
<dbReference type="GO" id="GO:0005968">
    <property type="term" value="C:Rab-protein geranylgeranyltransferase complex"/>
    <property type="evidence" value="ECO:0007669"/>
    <property type="project" value="TreeGrafter"/>
</dbReference>
<dbReference type="Pfam" id="PF00996">
    <property type="entry name" value="GDI"/>
    <property type="match status" value="2"/>
</dbReference>
<evidence type="ECO:0000256" key="1">
    <source>
        <dbReference type="ARBA" id="ARBA00005593"/>
    </source>
</evidence>
<dbReference type="Gene3D" id="1.10.405.10">
    <property type="entry name" value="Guanine Nucleotide Dissociation Inhibitor, domain 1"/>
    <property type="match status" value="1"/>
</dbReference>
<dbReference type="Gene3D" id="3.50.50.60">
    <property type="entry name" value="FAD/NAD(P)-binding domain"/>
    <property type="match status" value="1"/>
</dbReference>
<proteinExistence type="inferred from homology"/>
<dbReference type="EMBL" id="CAKKTJ010000264">
    <property type="protein sequence ID" value="CAH0478665.1"/>
    <property type="molecule type" value="Genomic_DNA"/>
</dbReference>